<name>A0A158FCI0_9BURK</name>
<gene>
    <name evidence="2" type="ORF">AWB69_00947</name>
</gene>
<organism evidence="2 3">
    <name type="scientific">Caballeronia udeis</name>
    <dbReference type="NCBI Taxonomy" id="1232866"/>
    <lineage>
        <taxon>Bacteria</taxon>
        <taxon>Pseudomonadati</taxon>
        <taxon>Pseudomonadota</taxon>
        <taxon>Betaproteobacteria</taxon>
        <taxon>Burkholderiales</taxon>
        <taxon>Burkholderiaceae</taxon>
        <taxon>Caballeronia</taxon>
    </lineage>
</organism>
<evidence type="ECO:0000256" key="1">
    <source>
        <dbReference type="SAM" id="Phobius"/>
    </source>
</evidence>
<reference evidence="2 3" key="1">
    <citation type="submission" date="2016-01" db="EMBL/GenBank/DDBJ databases">
        <authorList>
            <person name="Oliw E.H."/>
        </authorList>
    </citation>
    <scope>NUCLEOTIDE SEQUENCE [LARGE SCALE GENOMIC DNA]</scope>
    <source>
        <strain evidence="2">LMG 27134</strain>
    </source>
</reference>
<keyword evidence="1" id="KW-1133">Transmembrane helix</keyword>
<protein>
    <submittedName>
        <fullName evidence="2">Uncharacterized protein</fullName>
    </submittedName>
</protein>
<evidence type="ECO:0000313" key="3">
    <source>
        <dbReference type="Proteomes" id="UP000054683"/>
    </source>
</evidence>
<dbReference type="EMBL" id="FCOK02000004">
    <property type="protein sequence ID" value="SAL17437.1"/>
    <property type="molecule type" value="Genomic_DNA"/>
</dbReference>
<feature type="transmembrane region" description="Helical" evidence="1">
    <location>
        <begin position="30"/>
        <end position="48"/>
    </location>
</feature>
<dbReference type="Proteomes" id="UP000054683">
    <property type="component" value="Unassembled WGS sequence"/>
</dbReference>
<dbReference type="RefSeq" id="WP_197500164.1">
    <property type="nucleotide sequence ID" value="NZ_FCOK02000004.1"/>
</dbReference>
<keyword evidence="1" id="KW-0812">Transmembrane</keyword>
<keyword evidence="1" id="KW-0472">Membrane</keyword>
<dbReference type="AlphaFoldDB" id="A0A158FCI0"/>
<sequence length="56" mass="6113">MTLVIYLLGWLILIGGASWALVAMHVSQHIIMIVDVILLGIAVITGATRARNRDRS</sequence>
<evidence type="ECO:0000313" key="2">
    <source>
        <dbReference type="EMBL" id="SAL17437.1"/>
    </source>
</evidence>
<accession>A0A158FCI0</accession>
<proteinExistence type="predicted"/>